<dbReference type="InterPro" id="IPR017871">
    <property type="entry name" value="ABC_transporter-like_CS"/>
</dbReference>
<reference evidence="11 12" key="1">
    <citation type="submission" date="2015-04" db="EMBL/GenBank/DDBJ databases">
        <title>Genome sequence of Kerstersia gyiorum CG1.</title>
        <authorList>
            <person name="Greninger A.L."/>
            <person name="Kozyreva V."/>
            <person name="Chaturvedi V."/>
        </authorList>
    </citation>
    <scope>NUCLEOTIDE SEQUENCE [LARGE SCALE GENOMIC DNA]</scope>
    <source>
        <strain evidence="11 12">CG1</strain>
    </source>
</reference>
<keyword evidence="7 8" id="KW-0472">Membrane</keyword>
<dbReference type="RefSeq" id="WP_068367237.1">
    <property type="nucleotide sequence ID" value="NZ_LBNE01000001.1"/>
</dbReference>
<dbReference type="SUPFAM" id="SSF52540">
    <property type="entry name" value="P-loop containing nucleoside triphosphate hydrolases"/>
    <property type="match status" value="1"/>
</dbReference>
<accession>A0A171KWD1</accession>
<evidence type="ECO:0000256" key="7">
    <source>
        <dbReference type="ARBA" id="ARBA00023136"/>
    </source>
</evidence>
<feature type="domain" description="ABC transmembrane type-1" evidence="10">
    <location>
        <begin position="20"/>
        <end position="305"/>
    </location>
</feature>
<feature type="transmembrane region" description="Helical" evidence="8">
    <location>
        <begin position="131"/>
        <end position="154"/>
    </location>
</feature>
<dbReference type="Pfam" id="PF00664">
    <property type="entry name" value="ABC_membrane"/>
    <property type="match status" value="1"/>
</dbReference>
<dbReference type="GO" id="GO:0034775">
    <property type="term" value="P:glutathione transmembrane transport"/>
    <property type="evidence" value="ECO:0007669"/>
    <property type="project" value="InterPro"/>
</dbReference>
<dbReference type="EMBL" id="LBNE01000001">
    <property type="protein sequence ID" value="KKO73198.1"/>
    <property type="molecule type" value="Genomic_DNA"/>
</dbReference>
<evidence type="ECO:0000313" key="12">
    <source>
        <dbReference type="Proteomes" id="UP000078084"/>
    </source>
</evidence>
<dbReference type="Pfam" id="PF00005">
    <property type="entry name" value="ABC_tran"/>
    <property type="match status" value="1"/>
</dbReference>
<dbReference type="Gene3D" id="3.40.50.300">
    <property type="entry name" value="P-loop containing nucleotide triphosphate hydrolases"/>
    <property type="match status" value="1"/>
</dbReference>
<dbReference type="NCBIfam" id="TIGR02868">
    <property type="entry name" value="CydC"/>
    <property type="match status" value="1"/>
</dbReference>
<feature type="transmembrane region" description="Helical" evidence="8">
    <location>
        <begin position="278"/>
        <end position="297"/>
    </location>
</feature>
<evidence type="ECO:0000256" key="3">
    <source>
        <dbReference type="ARBA" id="ARBA00022692"/>
    </source>
</evidence>
<keyword evidence="2" id="KW-1003">Cell membrane</keyword>
<dbReference type="PANTHER" id="PTHR43394">
    <property type="entry name" value="ATP-DEPENDENT PERMEASE MDL1, MITOCHONDRIAL"/>
    <property type="match status" value="1"/>
</dbReference>
<evidence type="ECO:0000256" key="1">
    <source>
        <dbReference type="ARBA" id="ARBA00004651"/>
    </source>
</evidence>
<dbReference type="GO" id="GO:0005886">
    <property type="term" value="C:plasma membrane"/>
    <property type="evidence" value="ECO:0007669"/>
    <property type="project" value="UniProtKB-SubCell"/>
</dbReference>
<dbReference type="SUPFAM" id="SSF90123">
    <property type="entry name" value="ABC transporter transmembrane region"/>
    <property type="match status" value="1"/>
</dbReference>
<feature type="transmembrane region" description="Helical" evidence="8">
    <location>
        <begin position="160"/>
        <end position="180"/>
    </location>
</feature>
<proteinExistence type="predicted"/>
<dbReference type="PATRIC" id="fig|206506.3.peg.574"/>
<feature type="transmembrane region" description="Helical" evidence="8">
    <location>
        <begin position="20"/>
        <end position="43"/>
    </location>
</feature>
<evidence type="ECO:0000256" key="5">
    <source>
        <dbReference type="ARBA" id="ARBA00022840"/>
    </source>
</evidence>
<evidence type="ECO:0000256" key="2">
    <source>
        <dbReference type="ARBA" id="ARBA00022475"/>
    </source>
</evidence>
<dbReference type="GO" id="GO:0045454">
    <property type="term" value="P:cell redox homeostasis"/>
    <property type="evidence" value="ECO:0007669"/>
    <property type="project" value="InterPro"/>
</dbReference>
<dbReference type="PROSITE" id="PS50929">
    <property type="entry name" value="ABC_TM1F"/>
    <property type="match status" value="1"/>
</dbReference>
<feature type="transmembrane region" description="Helical" evidence="8">
    <location>
        <begin position="49"/>
        <end position="71"/>
    </location>
</feature>
<evidence type="ECO:0000256" key="8">
    <source>
        <dbReference type="SAM" id="Phobius"/>
    </source>
</evidence>
<sequence length="561" mass="58923">MKSLWRLLSPMYRQRRDGLLVALLLTIVALLAGVGLLGVSGWFLTGAALAGAGAAFNLFAPSALVRGFSFIRILARYGERLTGHDATLKLLADLRGNIFRRLLKLDPAQLARYRDGDLVARLTGDVDALDTVYLFAIAPIITALCVGGILVAVLGAWVPAAALVLLAGMLLATLVVPAWLARSARRPGAVVQQTSAALRDGVLEAVQAHADLLALDAAEEARKAFAANCLEAAVARERQAAIGSAGQLVLQAVAGLCVVAVLYFGIEPLRAGTVSGPVLAGMVLAVLGVFEVIGPIMRGASRLGAAAAAARRIEALAEEPPQIVDPAHPVALPQQGEVVFDKVFYAYGKAGDERGGDVLRGLDLRLRPGELVAVVGASGAGKSTLLSLLLRLADPRQGTVSFGGVALSDTRQEEVHARVALLSQNEPVFLGTIRSNLQIGAPEADDDTLWRALDDARLGDFVRTLPDGLDTWTGETGRTLSAGQARRLCLARALLSPAQVLALDEPTQGLDAEAERAFLSDLASAARGRAVLLVTHARLPEGAADRVLELRDGVLHPLMPR</sequence>
<dbReference type="Gene3D" id="1.20.1560.10">
    <property type="entry name" value="ABC transporter type 1, transmembrane domain"/>
    <property type="match status" value="1"/>
</dbReference>
<comment type="subcellular location">
    <subcellularLocation>
        <location evidence="1">Cell membrane</location>
        <topology evidence="1">Multi-pass membrane protein</topology>
    </subcellularLocation>
</comment>
<evidence type="ECO:0000259" key="10">
    <source>
        <dbReference type="PROSITE" id="PS50929"/>
    </source>
</evidence>
<dbReference type="InterPro" id="IPR027417">
    <property type="entry name" value="P-loop_NTPase"/>
</dbReference>
<dbReference type="InterPro" id="IPR011527">
    <property type="entry name" value="ABC1_TM_dom"/>
</dbReference>
<organism evidence="11 12">
    <name type="scientific">Kerstersia gyiorum</name>
    <dbReference type="NCBI Taxonomy" id="206506"/>
    <lineage>
        <taxon>Bacteria</taxon>
        <taxon>Pseudomonadati</taxon>
        <taxon>Pseudomonadota</taxon>
        <taxon>Betaproteobacteria</taxon>
        <taxon>Burkholderiales</taxon>
        <taxon>Alcaligenaceae</taxon>
        <taxon>Kerstersia</taxon>
    </lineage>
</organism>
<evidence type="ECO:0000256" key="4">
    <source>
        <dbReference type="ARBA" id="ARBA00022741"/>
    </source>
</evidence>
<dbReference type="SMART" id="SM00382">
    <property type="entry name" value="AAA"/>
    <property type="match status" value="1"/>
</dbReference>
<evidence type="ECO:0000256" key="6">
    <source>
        <dbReference type="ARBA" id="ARBA00022989"/>
    </source>
</evidence>
<dbReference type="STRING" id="206506.AAV32_02615"/>
<dbReference type="CDD" id="cd03228">
    <property type="entry name" value="ABCC_MRP_Like"/>
    <property type="match status" value="1"/>
</dbReference>
<gene>
    <name evidence="11" type="ORF">AAV32_02615</name>
</gene>
<evidence type="ECO:0000313" key="11">
    <source>
        <dbReference type="EMBL" id="KKO73198.1"/>
    </source>
</evidence>
<dbReference type="AlphaFoldDB" id="A0A171KWD1"/>
<keyword evidence="5 11" id="KW-0067">ATP-binding</keyword>
<dbReference type="InterPro" id="IPR003593">
    <property type="entry name" value="AAA+_ATPase"/>
</dbReference>
<dbReference type="InterPro" id="IPR036640">
    <property type="entry name" value="ABC1_TM_sf"/>
</dbReference>
<dbReference type="PROSITE" id="PS00211">
    <property type="entry name" value="ABC_TRANSPORTER_1"/>
    <property type="match status" value="1"/>
</dbReference>
<feature type="transmembrane region" description="Helical" evidence="8">
    <location>
        <begin position="248"/>
        <end position="266"/>
    </location>
</feature>
<dbReference type="GO" id="GO:0015421">
    <property type="term" value="F:ABC-type oligopeptide transporter activity"/>
    <property type="evidence" value="ECO:0007669"/>
    <property type="project" value="TreeGrafter"/>
</dbReference>
<dbReference type="InterPro" id="IPR003439">
    <property type="entry name" value="ABC_transporter-like_ATP-bd"/>
</dbReference>
<keyword evidence="6 8" id="KW-1133">Transmembrane helix</keyword>
<dbReference type="InterPro" id="IPR039421">
    <property type="entry name" value="Type_1_exporter"/>
</dbReference>
<keyword evidence="4" id="KW-0547">Nucleotide-binding</keyword>
<feature type="domain" description="ABC transporter" evidence="9">
    <location>
        <begin position="338"/>
        <end position="559"/>
    </location>
</feature>
<comment type="caution">
    <text evidence="11">The sequence shown here is derived from an EMBL/GenBank/DDBJ whole genome shotgun (WGS) entry which is preliminary data.</text>
</comment>
<dbReference type="PANTHER" id="PTHR43394:SF1">
    <property type="entry name" value="ATP-BINDING CASSETTE SUB-FAMILY B MEMBER 10, MITOCHONDRIAL"/>
    <property type="match status" value="1"/>
</dbReference>
<dbReference type="GO" id="GO:0005524">
    <property type="term" value="F:ATP binding"/>
    <property type="evidence" value="ECO:0007669"/>
    <property type="project" value="UniProtKB-KW"/>
</dbReference>
<keyword evidence="12" id="KW-1185">Reference proteome</keyword>
<dbReference type="GO" id="GO:0016887">
    <property type="term" value="F:ATP hydrolysis activity"/>
    <property type="evidence" value="ECO:0007669"/>
    <property type="project" value="InterPro"/>
</dbReference>
<dbReference type="Proteomes" id="UP000078084">
    <property type="component" value="Unassembled WGS sequence"/>
</dbReference>
<protein>
    <submittedName>
        <fullName evidence="11">ABC transporter ATP-binding protein</fullName>
    </submittedName>
</protein>
<name>A0A171KWD1_9BURK</name>
<dbReference type="InterPro" id="IPR014223">
    <property type="entry name" value="ABC_CydC/D"/>
</dbReference>
<dbReference type="PROSITE" id="PS50893">
    <property type="entry name" value="ABC_TRANSPORTER_2"/>
    <property type="match status" value="1"/>
</dbReference>
<keyword evidence="3 8" id="KW-0812">Transmembrane</keyword>
<evidence type="ECO:0000259" key="9">
    <source>
        <dbReference type="PROSITE" id="PS50893"/>
    </source>
</evidence>